<dbReference type="EMBL" id="CP042966">
    <property type="protein sequence ID" value="QEH07860.1"/>
    <property type="molecule type" value="Genomic_DNA"/>
</dbReference>
<evidence type="ECO:0000256" key="3">
    <source>
        <dbReference type="PROSITE-ProRule" id="PRU00284"/>
    </source>
</evidence>
<evidence type="ECO:0000256" key="2">
    <source>
        <dbReference type="ARBA" id="ARBA00029447"/>
    </source>
</evidence>
<reference evidence="7" key="1">
    <citation type="submission" date="2019-08" db="EMBL/GenBank/DDBJ databases">
        <title>Organohalide respiration in Sulfurospirillum species is regulated by a two-component system as unraveled by comparative genomics, and transcriptomics, and regulator binding studies.</title>
        <authorList>
            <person name="Goris T."/>
            <person name="Esken J."/>
            <person name="Gadkari J."/>
            <person name="Bischler T."/>
            <person name="Foerstner K."/>
            <person name="Sharma C.M."/>
            <person name="Diekert G."/>
            <person name="Schubert T."/>
        </authorList>
    </citation>
    <scope>NUCLEOTIDE SEQUENCE [LARGE SCALE GENOMIC DNA]</scope>
    <source>
        <strain evidence="7">N</strain>
    </source>
</reference>
<dbReference type="SMART" id="SM00283">
    <property type="entry name" value="MA"/>
    <property type="match status" value="1"/>
</dbReference>
<organism evidence="7 8">
    <name type="scientific">Sulfurospirillum multivorans</name>
    <name type="common">Dehalospirillum multivorans</name>
    <dbReference type="NCBI Taxonomy" id="66821"/>
    <lineage>
        <taxon>Bacteria</taxon>
        <taxon>Pseudomonadati</taxon>
        <taxon>Campylobacterota</taxon>
        <taxon>Epsilonproteobacteria</taxon>
        <taxon>Campylobacterales</taxon>
        <taxon>Sulfurospirillaceae</taxon>
        <taxon>Sulfurospirillum</taxon>
    </lineage>
</organism>
<dbReference type="SUPFAM" id="SSF58104">
    <property type="entry name" value="Methyl-accepting chemotaxis protein (MCP) signaling domain"/>
    <property type="match status" value="1"/>
</dbReference>
<comment type="similarity">
    <text evidence="2">Belongs to the methyl-accepting chemotaxis (MCP) protein family.</text>
</comment>
<dbReference type="Gene3D" id="1.10.287.950">
    <property type="entry name" value="Methyl-accepting chemotaxis protein"/>
    <property type="match status" value="1"/>
</dbReference>
<dbReference type="RefSeq" id="WP_150136649.1">
    <property type="nucleotide sequence ID" value="NZ_CP042966.1"/>
</dbReference>
<dbReference type="PANTHER" id="PTHR32089">
    <property type="entry name" value="METHYL-ACCEPTING CHEMOTAXIS PROTEIN MCPB"/>
    <property type="match status" value="1"/>
</dbReference>
<feature type="domain" description="HAMP" evidence="6">
    <location>
        <begin position="235"/>
        <end position="287"/>
    </location>
</feature>
<keyword evidence="8" id="KW-1185">Reference proteome</keyword>
<dbReference type="PANTHER" id="PTHR32089:SF112">
    <property type="entry name" value="LYSOZYME-LIKE PROTEIN-RELATED"/>
    <property type="match status" value="1"/>
</dbReference>
<dbReference type="PROSITE" id="PS50885">
    <property type="entry name" value="HAMP"/>
    <property type="match status" value="1"/>
</dbReference>
<feature type="transmembrane region" description="Helical" evidence="4">
    <location>
        <begin position="12"/>
        <end position="35"/>
    </location>
</feature>
<accession>A0ABX5Z4M9</accession>
<dbReference type="Proteomes" id="UP000323483">
    <property type="component" value="Chromosome"/>
</dbReference>
<dbReference type="SMART" id="SM00304">
    <property type="entry name" value="HAMP"/>
    <property type="match status" value="1"/>
</dbReference>
<evidence type="ECO:0000313" key="8">
    <source>
        <dbReference type="Proteomes" id="UP000323483"/>
    </source>
</evidence>
<gene>
    <name evidence="7" type="ORF">SMN_3111</name>
</gene>
<keyword evidence="1 3" id="KW-0807">Transducer</keyword>
<dbReference type="PROSITE" id="PS50111">
    <property type="entry name" value="CHEMOTAXIS_TRANSDUC_2"/>
    <property type="match status" value="1"/>
</dbReference>
<proteinExistence type="inferred from homology"/>
<sequence>MNHFKLTLHAKIFTLMFLFFLLFVGYGSYLSFSFFSMENQMESRLDSVSSKTAHQSDELSNLDTLQKEIALLLEAKTLFESMEKAQKNYASLHDGAYWLDFNALYSTLEKALNHPLLIALSPTLKAGFESLKEDFESMDKLIVSFNDERAKQISLISLSPKIDRFKALIDTAMNQREAIRQNVIASAIETQTLTLEGVKELKIANDTMHRKMVIINSVGGVIALVMLCLATYLPTILSKQLKQFREAFRVLSDGDFRHKLTFTGTDEVAELGPLYNSIVENLSQKIHFIVAKAKELDHIATVVSQIVITLEKTAEHVSTHTQKINETNQNFSAISQQIRLITSATIEDAQTLLNNNTHVSSTVQVSIDDLKMAAHATSEIQQTTESLAIATEQISQILLAIEDISDQTNLLALNAAIEAARAGEHGRGFAVVADEVRHLAEMSHQATGNIEHIVANVHGKALEVKGQIEQSAQSLQEVISQTQIALGSFDGISHAIMALNQELNTVEHETNTQQKESLQIHKVTTELTVQTHSMAEISNELLSFSKQLKITADALQANMQEFKLQAF</sequence>
<keyword evidence="4" id="KW-0812">Transmembrane</keyword>
<keyword evidence="4" id="KW-0472">Membrane</keyword>
<dbReference type="InterPro" id="IPR004089">
    <property type="entry name" value="MCPsignal_dom"/>
</dbReference>
<dbReference type="Pfam" id="PF00015">
    <property type="entry name" value="MCPsignal"/>
    <property type="match status" value="1"/>
</dbReference>
<evidence type="ECO:0000259" key="5">
    <source>
        <dbReference type="PROSITE" id="PS50111"/>
    </source>
</evidence>
<keyword evidence="4" id="KW-1133">Transmembrane helix</keyword>
<feature type="domain" description="Methyl-accepting transducer" evidence="5">
    <location>
        <begin position="295"/>
        <end position="528"/>
    </location>
</feature>
<evidence type="ECO:0000256" key="1">
    <source>
        <dbReference type="ARBA" id="ARBA00023224"/>
    </source>
</evidence>
<dbReference type="CDD" id="cd06225">
    <property type="entry name" value="HAMP"/>
    <property type="match status" value="1"/>
</dbReference>
<name>A0ABX5Z4M9_SULMU</name>
<protein>
    <submittedName>
        <fullName evidence="7">Methyl-accepting chemotaxis protein</fullName>
    </submittedName>
</protein>
<evidence type="ECO:0000256" key="4">
    <source>
        <dbReference type="SAM" id="Phobius"/>
    </source>
</evidence>
<dbReference type="InterPro" id="IPR003660">
    <property type="entry name" value="HAMP_dom"/>
</dbReference>
<feature type="transmembrane region" description="Helical" evidence="4">
    <location>
        <begin position="212"/>
        <end position="233"/>
    </location>
</feature>
<evidence type="ECO:0000313" key="7">
    <source>
        <dbReference type="EMBL" id="QEH07860.1"/>
    </source>
</evidence>
<evidence type="ECO:0000259" key="6">
    <source>
        <dbReference type="PROSITE" id="PS50885"/>
    </source>
</evidence>